<organism evidence="9">
    <name type="scientific">Clastoptera arizonana</name>
    <name type="common">Arizona spittle bug</name>
    <dbReference type="NCBI Taxonomy" id="38151"/>
    <lineage>
        <taxon>Eukaryota</taxon>
        <taxon>Metazoa</taxon>
        <taxon>Ecdysozoa</taxon>
        <taxon>Arthropoda</taxon>
        <taxon>Hexapoda</taxon>
        <taxon>Insecta</taxon>
        <taxon>Pterygota</taxon>
        <taxon>Neoptera</taxon>
        <taxon>Paraneoptera</taxon>
        <taxon>Hemiptera</taxon>
        <taxon>Auchenorrhyncha</taxon>
        <taxon>Cercopoidea</taxon>
        <taxon>Clastopteridae</taxon>
        <taxon>Clastoptera</taxon>
    </lineage>
</organism>
<sequence>MDCKEIISSKTSSHVEFDLEFSDQASPKNNDSFGLSENDNDLSVDNLPAIGIENNWDEEENYAMPSSHDFQIPLPPPSGYDDFSPCVTQPHSSNFDGDIISLFSPTEVHESGVGDLFDIRAEAGVCGLRNLGNTCFMSTGVQCLMATPALVKYFLEQNDLMNDSLIAHLSSLTQKMWSGQYSSIQPTDFKDILGEHFPQFKDFRQHDCQEFLALLLDGLHEQMNSAASPAQVYSRNKQNKKVDLNTGPKDFIPVGEECSSSNNIFSKHINGVTKNKNAELNDIGLNLGDEILDKNITCESHLNKSMDNNSLCGNNLILLNSKVKINSFGDKEKQVEGFLNNSTQVITGLEDITKDSKTSNVNVLVTEQEANNEIRFDSEKFPRNDIVRRRESLNLNAFQIYENNTSSMKRGKSTVIHYSCAADFREGLDLKRLKLNPREDHVEEIGVEGDEMEIVVQCDQEKNQRMEEERKHRQTDDSSVLEKNFRMECERKRREMADISELNAGPSSACTKEKEEICLESQLKIEPEAETHWEKHLAAHQSVIVDTFQGQFRSTVVCSSCKYVSVTYEPFMYLSVPLPHAMEQQLCITLVETGKAVPMQFMLTVNKRGKVTCLKKQLLQFIEKSSPLLVFAEGLDHHVSKILDDNCPLRFVNTVSRSLYAFEITNFHSSESDSSLAEGTESQSNNSVNNSSNDGEACTICLEEMDSNMSHHIGCACILCDSCITRSTQHYGGGVLICPVCHKKLSPGIDFVAIEYTKNINTAIRMFYIPVVFRLDTLGDGNNNTKLIKLFGHPRLLRLPNHIQGEELHEIVNSVVPYSLPYKLVFVDGQGHHCSRCMYHLHCRGCLVPTNGPLVLHTNDTLAVMFSDPVDDVILKHSSMQSKRDQHPLSLYDCIHAFSQSEILDEHNPWYCPKCQQNQCATKTLSIWRYPRCLIVYLKRFVFQDCISTKIEDKVMFPLCGLIMDSRNSLYDLYACVCHVGGVSAGHYTAYTQHPHTGEWHHFNDDCVTKQMPLEDDYSNAYILFYKMRGGDVTDQEDKFSTRFIYPFNR</sequence>
<dbReference type="GO" id="GO:0008270">
    <property type="term" value="F:zinc ion binding"/>
    <property type="evidence" value="ECO:0007669"/>
    <property type="project" value="UniProtKB-KW"/>
</dbReference>
<gene>
    <name evidence="9" type="ORF">g.14942</name>
</gene>
<dbReference type="InterPro" id="IPR050185">
    <property type="entry name" value="Ub_carboxyl-term_hydrolase"/>
</dbReference>
<dbReference type="EMBL" id="GEDC01029603">
    <property type="protein sequence ID" value="JAS07695.1"/>
    <property type="molecule type" value="Transcribed_RNA"/>
</dbReference>
<dbReference type="SUPFAM" id="SSF57903">
    <property type="entry name" value="FYVE/PHD zinc finger"/>
    <property type="match status" value="1"/>
</dbReference>
<keyword evidence="3 5" id="KW-0863">Zinc-finger</keyword>
<dbReference type="PANTHER" id="PTHR21646:SF35">
    <property type="match status" value="1"/>
</dbReference>
<keyword evidence="4" id="KW-0862">Zinc</keyword>
<dbReference type="InterPro" id="IPR001841">
    <property type="entry name" value="Znf_RING"/>
</dbReference>
<dbReference type="AlphaFoldDB" id="A0A1B6C3A2"/>
<dbReference type="InterPro" id="IPR001394">
    <property type="entry name" value="Peptidase_C19_UCH"/>
</dbReference>
<feature type="domain" description="RING-type" evidence="7">
    <location>
        <begin position="698"/>
        <end position="742"/>
    </location>
</feature>
<evidence type="ECO:0000256" key="5">
    <source>
        <dbReference type="PROSITE-ProRule" id="PRU00175"/>
    </source>
</evidence>
<dbReference type="Gene3D" id="3.90.70.10">
    <property type="entry name" value="Cysteine proteinases"/>
    <property type="match status" value="3"/>
</dbReference>
<accession>A0A1B6C3A2</accession>
<dbReference type="GO" id="GO:0016579">
    <property type="term" value="P:protein deubiquitination"/>
    <property type="evidence" value="ECO:0007669"/>
    <property type="project" value="InterPro"/>
</dbReference>
<dbReference type="InterPro" id="IPR038765">
    <property type="entry name" value="Papain-like_cys_pep_sf"/>
</dbReference>
<evidence type="ECO:0000259" key="8">
    <source>
        <dbReference type="PROSITE" id="PS50235"/>
    </source>
</evidence>
<evidence type="ECO:0000256" key="6">
    <source>
        <dbReference type="SAM" id="MobiDB-lite"/>
    </source>
</evidence>
<feature type="domain" description="USP" evidence="8">
    <location>
        <begin position="126"/>
        <end position="1029"/>
    </location>
</feature>
<evidence type="ECO:0000256" key="3">
    <source>
        <dbReference type="ARBA" id="ARBA00022771"/>
    </source>
</evidence>
<evidence type="ECO:0000313" key="9">
    <source>
        <dbReference type="EMBL" id="JAS07695.1"/>
    </source>
</evidence>
<reference evidence="9" key="1">
    <citation type="submission" date="2015-12" db="EMBL/GenBank/DDBJ databases">
        <title>De novo transcriptome assembly of four potential Pierce s Disease insect vectors from Arizona vineyards.</title>
        <authorList>
            <person name="Tassone E.E."/>
        </authorList>
    </citation>
    <scope>NUCLEOTIDE SEQUENCE</scope>
</reference>
<dbReference type="PROSITE" id="PS50235">
    <property type="entry name" value="USP_3"/>
    <property type="match status" value="1"/>
</dbReference>
<dbReference type="PANTHER" id="PTHR21646">
    <property type="entry name" value="UBIQUITIN CARBOXYL-TERMINAL HYDROLASE"/>
    <property type="match status" value="1"/>
</dbReference>
<dbReference type="Pfam" id="PF00443">
    <property type="entry name" value="UCH"/>
    <property type="match status" value="2"/>
</dbReference>
<dbReference type="PROSITE" id="PS50089">
    <property type="entry name" value="ZF_RING_2"/>
    <property type="match status" value="1"/>
</dbReference>
<evidence type="ECO:0000256" key="1">
    <source>
        <dbReference type="ARBA" id="ARBA00000707"/>
    </source>
</evidence>
<feature type="region of interest" description="Disordered" evidence="6">
    <location>
        <begin position="673"/>
        <end position="694"/>
    </location>
</feature>
<protein>
    <recommendedName>
        <fullName evidence="2">ubiquitinyl hydrolase 1</fullName>
        <ecNumber evidence="2">3.4.19.12</ecNumber>
    </recommendedName>
</protein>
<proteinExistence type="predicted"/>
<feature type="region of interest" description="Disordered" evidence="6">
    <location>
        <begin position="18"/>
        <end position="40"/>
    </location>
</feature>
<evidence type="ECO:0000256" key="4">
    <source>
        <dbReference type="ARBA" id="ARBA00022833"/>
    </source>
</evidence>
<name>A0A1B6C3A2_9HEMI</name>
<dbReference type="CDD" id="cd02674">
    <property type="entry name" value="Peptidase_C19R"/>
    <property type="match status" value="1"/>
</dbReference>
<evidence type="ECO:0000256" key="2">
    <source>
        <dbReference type="ARBA" id="ARBA00012759"/>
    </source>
</evidence>
<keyword evidence="3 5" id="KW-0479">Metal-binding</keyword>
<dbReference type="SUPFAM" id="SSF54001">
    <property type="entry name" value="Cysteine proteinases"/>
    <property type="match status" value="1"/>
</dbReference>
<dbReference type="EC" id="3.4.19.12" evidence="2"/>
<comment type="catalytic activity">
    <reaction evidence="1">
        <text>Thiol-dependent hydrolysis of ester, thioester, amide, peptide and isopeptide bonds formed by the C-terminal Gly of ubiquitin (a 76-residue protein attached to proteins as an intracellular targeting signal).</text>
        <dbReference type="EC" id="3.4.19.12"/>
    </reaction>
</comment>
<dbReference type="GO" id="GO:0004843">
    <property type="term" value="F:cysteine-type deubiquitinase activity"/>
    <property type="evidence" value="ECO:0007669"/>
    <property type="project" value="UniProtKB-EC"/>
</dbReference>
<feature type="compositionally biased region" description="Polar residues" evidence="6">
    <location>
        <begin position="23"/>
        <end position="40"/>
    </location>
</feature>
<dbReference type="InterPro" id="IPR013083">
    <property type="entry name" value="Znf_RING/FYVE/PHD"/>
</dbReference>
<feature type="compositionally biased region" description="Low complexity" evidence="6">
    <location>
        <begin position="682"/>
        <end position="693"/>
    </location>
</feature>
<dbReference type="Gene3D" id="3.30.40.10">
    <property type="entry name" value="Zinc/RING finger domain, C3HC4 (zinc finger)"/>
    <property type="match status" value="1"/>
</dbReference>
<dbReference type="InterPro" id="IPR011011">
    <property type="entry name" value="Znf_FYVE_PHD"/>
</dbReference>
<evidence type="ECO:0000259" key="7">
    <source>
        <dbReference type="PROSITE" id="PS50089"/>
    </source>
</evidence>
<dbReference type="InterPro" id="IPR028889">
    <property type="entry name" value="USP"/>
</dbReference>